<accession>Q5AXI3</accession>
<dbReference type="InterPro" id="IPR021641">
    <property type="entry name" value="DUF3245"/>
</dbReference>
<evidence type="ECO:0000313" key="3">
    <source>
        <dbReference type="Proteomes" id="UP000000560"/>
    </source>
</evidence>
<evidence type="ECO:0000313" key="2">
    <source>
        <dbReference type="EMBL" id="CBF79290.1"/>
    </source>
</evidence>
<feature type="compositionally biased region" description="Basic and acidic residues" evidence="1">
    <location>
        <begin position="100"/>
        <end position="111"/>
    </location>
</feature>
<feature type="compositionally biased region" description="Basic and acidic residues" evidence="1">
    <location>
        <begin position="77"/>
        <end position="90"/>
    </location>
</feature>
<feature type="compositionally biased region" description="Basic and acidic residues" evidence="1">
    <location>
        <begin position="173"/>
        <end position="183"/>
    </location>
</feature>
<dbReference type="Pfam" id="PF11595">
    <property type="entry name" value="DUF3245"/>
    <property type="match status" value="1"/>
</dbReference>
<protein>
    <submittedName>
        <fullName evidence="2">Uncharacterized protein</fullName>
    </submittedName>
</protein>
<evidence type="ECO:0000256" key="1">
    <source>
        <dbReference type="SAM" id="MobiDB-lite"/>
    </source>
</evidence>
<feature type="region of interest" description="Disordered" evidence="1">
    <location>
        <begin position="61"/>
        <end position="221"/>
    </location>
</feature>
<dbReference type="GeneID" id="2869975"/>
<dbReference type="OrthoDB" id="3438340at2759"/>
<dbReference type="Proteomes" id="UP000000560">
    <property type="component" value="Chromosome IV"/>
</dbReference>
<dbReference type="RefSeq" id="XP_664601.1">
    <property type="nucleotide sequence ID" value="XM_659509.1"/>
</dbReference>
<dbReference type="InParanoid" id="Q5AXI3"/>
<dbReference type="HOGENOM" id="CLU_096588_0_0_1"/>
<dbReference type="VEuPathDB" id="FungiDB:AN6997"/>
<dbReference type="eggNOG" id="ENOG502SRM2">
    <property type="taxonomic scope" value="Eukaryota"/>
</dbReference>
<keyword evidence="3" id="KW-1185">Reference proteome</keyword>
<dbReference type="KEGG" id="ani:ANIA_06997"/>
<reference evidence="3" key="1">
    <citation type="journal article" date="2005" name="Nature">
        <title>Sequencing of Aspergillus nidulans and comparative analysis with A. fumigatus and A. oryzae.</title>
        <authorList>
            <person name="Galagan J.E."/>
            <person name="Calvo S.E."/>
            <person name="Cuomo C."/>
            <person name="Ma L.J."/>
            <person name="Wortman J.R."/>
            <person name="Batzoglou S."/>
            <person name="Lee S.I."/>
            <person name="Basturkmen M."/>
            <person name="Spevak C.C."/>
            <person name="Clutterbuck J."/>
            <person name="Kapitonov V."/>
            <person name="Jurka J."/>
            <person name="Scazzocchio C."/>
            <person name="Farman M."/>
            <person name="Butler J."/>
            <person name="Purcell S."/>
            <person name="Harris S."/>
            <person name="Braus G.H."/>
            <person name="Draht O."/>
            <person name="Busch S."/>
            <person name="D'Enfert C."/>
            <person name="Bouchier C."/>
            <person name="Goldman G.H."/>
            <person name="Bell-Pedersen D."/>
            <person name="Griffiths-Jones S."/>
            <person name="Doonan J.H."/>
            <person name="Yu J."/>
            <person name="Vienken K."/>
            <person name="Pain A."/>
            <person name="Freitag M."/>
            <person name="Selker E.U."/>
            <person name="Archer D.B."/>
            <person name="Penalva M.A."/>
            <person name="Oakley B.R."/>
            <person name="Momany M."/>
            <person name="Tanaka T."/>
            <person name="Kumagai T."/>
            <person name="Asai K."/>
            <person name="Machida M."/>
            <person name="Nierman W.C."/>
            <person name="Denning D.W."/>
            <person name="Caddick M."/>
            <person name="Hynes M."/>
            <person name="Paoletti M."/>
            <person name="Fischer R."/>
            <person name="Miller B."/>
            <person name="Dyer P."/>
            <person name="Sachs M.S."/>
            <person name="Osmani S.A."/>
            <person name="Birren B.W."/>
        </authorList>
    </citation>
    <scope>NUCLEOTIDE SEQUENCE [LARGE SCALE GENOMIC DNA]</scope>
    <source>
        <strain evidence="3">FGSC A4 / ATCC 38163 / CBS 112.46 / NRRL 194 / M139</strain>
    </source>
</reference>
<organism evidence="2 3">
    <name type="scientific">Emericella nidulans (strain FGSC A4 / ATCC 38163 / CBS 112.46 / NRRL 194 / M139)</name>
    <name type="common">Aspergillus nidulans</name>
    <dbReference type="NCBI Taxonomy" id="227321"/>
    <lineage>
        <taxon>Eukaryota</taxon>
        <taxon>Fungi</taxon>
        <taxon>Dikarya</taxon>
        <taxon>Ascomycota</taxon>
        <taxon>Pezizomycotina</taxon>
        <taxon>Eurotiomycetes</taxon>
        <taxon>Eurotiomycetidae</taxon>
        <taxon>Eurotiales</taxon>
        <taxon>Aspergillaceae</taxon>
        <taxon>Aspergillus</taxon>
        <taxon>Aspergillus subgen. Nidulantes</taxon>
    </lineage>
</organism>
<dbReference type="EMBL" id="BN001304">
    <property type="protein sequence ID" value="CBF79290.1"/>
    <property type="molecule type" value="Genomic_DNA"/>
</dbReference>
<sequence>MSLSKADTDVILNKANIALARSQRLVASWLPATPATGENNAKTDAELQKEEEEIFTAVPETLGLGAPLPTKAADGSWNRRELDSNDELRRQLLGRNYKRVMAEKEKARQKTADPASKNHASKGAPGHNQQGSAVGKNEDVDDDDEGRAASISKNASSRKRKVGGSAEPTTRTEGADSETKYKDSEEENTASSQGLRAKGRKKATSFLDEILAERSKKRKKR</sequence>
<reference evidence="3" key="2">
    <citation type="journal article" date="2009" name="Fungal Genet. Biol.">
        <title>The 2008 update of the Aspergillus nidulans genome annotation: a community effort.</title>
        <authorList>
            <person name="Wortman J.R."/>
            <person name="Gilsenan J.M."/>
            <person name="Joardar V."/>
            <person name="Deegan J."/>
            <person name="Clutterbuck J."/>
            <person name="Andersen M.R."/>
            <person name="Archer D."/>
            <person name="Bencina M."/>
            <person name="Braus G."/>
            <person name="Coutinho P."/>
            <person name="von Dohren H."/>
            <person name="Doonan J."/>
            <person name="Driessen A.J."/>
            <person name="Durek P."/>
            <person name="Espeso E."/>
            <person name="Fekete E."/>
            <person name="Flipphi M."/>
            <person name="Estrada C.G."/>
            <person name="Geysens S."/>
            <person name="Goldman G."/>
            <person name="de Groot P.W."/>
            <person name="Hansen K."/>
            <person name="Harris S.D."/>
            <person name="Heinekamp T."/>
            <person name="Helmstaedt K."/>
            <person name="Henrissat B."/>
            <person name="Hofmann G."/>
            <person name="Homan T."/>
            <person name="Horio T."/>
            <person name="Horiuchi H."/>
            <person name="James S."/>
            <person name="Jones M."/>
            <person name="Karaffa L."/>
            <person name="Karanyi Z."/>
            <person name="Kato M."/>
            <person name="Keller N."/>
            <person name="Kelly D.E."/>
            <person name="Kiel J.A."/>
            <person name="Kim J.M."/>
            <person name="van der Klei I.J."/>
            <person name="Klis F.M."/>
            <person name="Kovalchuk A."/>
            <person name="Krasevec N."/>
            <person name="Kubicek C.P."/>
            <person name="Liu B."/>
            <person name="Maccabe A."/>
            <person name="Meyer V."/>
            <person name="Mirabito P."/>
            <person name="Miskei M."/>
            <person name="Mos M."/>
            <person name="Mullins J."/>
            <person name="Nelson D.R."/>
            <person name="Nielsen J."/>
            <person name="Oakley B.R."/>
            <person name="Osmani S.A."/>
            <person name="Pakula T."/>
            <person name="Paszewski A."/>
            <person name="Paulsen I."/>
            <person name="Pilsyk S."/>
            <person name="Pocsi I."/>
            <person name="Punt P.J."/>
            <person name="Ram A.F."/>
            <person name="Ren Q."/>
            <person name="Robellet X."/>
            <person name="Robson G."/>
            <person name="Seiboth B."/>
            <person name="van Solingen P."/>
            <person name="Specht T."/>
            <person name="Sun J."/>
            <person name="Taheri-Talesh N."/>
            <person name="Takeshita N."/>
            <person name="Ussery D."/>
            <person name="vanKuyk P.A."/>
            <person name="Visser H."/>
            <person name="van de Vondervoort P.J."/>
            <person name="de Vries R.P."/>
            <person name="Walton J."/>
            <person name="Xiang X."/>
            <person name="Xiong Y."/>
            <person name="Zeng A.P."/>
            <person name="Brandt B.W."/>
            <person name="Cornell M.J."/>
            <person name="van den Hondel C.A."/>
            <person name="Visser J."/>
            <person name="Oliver S.G."/>
            <person name="Turner G."/>
        </authorList>
    </citation>
    <scope>GENOME REANNOTATION</scope>
    <source>
        <strain evidence="3">FGSC A4 / ATCC 38163 / CBS 112.46 / NRRL 194 / M139</strain>
    </source>
</reference>
<dbReference type="AlphaFoldDB" id="Q5AXI3"/>
<proteinExistence type="predicted"/>
<dbReference type="OMA" id="KQNYAHD"/>
<accession>C8VCA1</accession>
<gene>
    <name evidence="2" type="ORF">ANIA_06997</name>
</gene>
<name>Q5AXI3_EMENI</name>